<dbReference type="GO" id="GO:0016829">
    <property type="term" value="F:lyase activity"/>
    <property type="evidence" value="ECO:0007669"/>
    <property type="project" value="UniProtKB-UniRule"/>
</dbReference>
<dbReference type="RefSeq" id="WP_052571202.1">
    <property type="nucleotide sequence ID" value="NZ_CP009498.1"/>
</dbReference>
<comment type="similarity">
    <text evidence="2">Belongs to the LarC family.</text>
</comment>
<evidence type="ECO:0000256" key="1">
    <source>
        <dbReference type="ARBA" id="ARBA00022596"/>
    </source>
</evidence>
<keyword evidence="1 2" id="KW-0533">Nickel</keyword>
<dbReference type="EMBL" id="CP009498">
    <property type="protein sequence ID" value="AKL98558.1"/>
    <property type="molecule type" value="Genomic_DNA"/>
</dbReference>
<dbReference type="NCBIfam" id="TIGR00299">
    <property type="entry name" value="nickel pincer cofactor biosynthesis protein LarC"/>
    <property type="match status" value="1"/>
</dbReference>
<dbReference type="AlphaFoldDB" id="A0A0G3WJT9"/>
<dbReference type="PATRIC" id="fig|1408281.3.peg.1216"/>
<keyword evidence="4" id="KW-1185">Reference proteome</keyword>
<dbReference type="KEGG" id="epo:Epro_1179"/>
<keyword evidence="2" id="KW-0456">Lyase</keyword>
<dbReference type="InterPro" id="IPR002822">
    <property type="entry name" value="Ni_insertion"/>
</dbReference>
<protein>
    <recommendedName>
        <fullName evidence="2">Putative nickel insertion protein</fullName>
    </recommendedName>
</protein>
<evidence type="ECO:0000313" key="4">
    <source>
        <dbReference type="Proteomes" id="UP000035337"/>
    </source>
</evidence>
<dbReference type="HAMAP" id="MF_01074">
    <property type="entry name" value="LarC"/>
    <property type="match status" value="1"/>
</dbReference>
<dbReference type="STRING" id="1408281.Epro_1179"/>
<dbReference type="Gene3D" id="3.30.70.1380">
    <property type="entry name" value="Transcriptional regulatory protein pf0864 domain like"/>
    <property type="match status" value="1"/>
</dbReference>
<dbReference type="GO" id="GO:0016151">
    <property type="term" value="F:nickel cation binding"/>
    <property type="evidence" value="ECO:0007669"/>
    <property type="project" value="UniProtKB-UniRule"/>
</dbReference>
<dbReference type="OrthoDB" id="9765625at2"/>
<reference evidence="3 4" key="1">
    <citation type="submission" date="2014-09" db="EMBL/GenBank/DDBJ databases">
        <title>Complete genome sequence of Endomicrobium proavitum.</title>
        <authorList>
            <person name="Zheng H."/>
        </authorList>
    </citation>
    <scope>NUCLEOTIDE SEQUENCE [LARGE SCALE GENOMIC DNA]</scope>
    <source>
        <strain evidence="3 4">Rsa215</strain>
    </source>
</reference>
<dbReference type="Proteomes" id="UP000035337">
    <property type="component" value="Chromosome"/>
</dbReference>
<dbReference type="PANTHER" id="PTHR36566">
    <property type="entry name" value="NICKEL INSERTION PROTEIN-RELATED"/>
    <property type="match status" value="1"/>
</dbReference>
<gene>
    <name evidence="3" type="ORF">Epro_1179</name>
</gene>
<evidence type="ECO:0000313" key="3">
    <source>
        <dbReference type="EMBL" id="AKL98558.1"/>
    </source>
</evidence>
<proteinExistence type="inferred from homology"/>
<organism evidence="3 4">
    <name type="scientific">Endomicrobium proavitum</name>
    <dbReference type="NCBI Taxonomy" id="1408281"/>
    <lineage>
        <taxon>Bacteria</taxon>
        <taxon>Pseudomonadati</taxon>
        <taxon>Elusimicrobiota</taxon>
        <taxon>Endomicrobiia</taxon>
        <taxon>Endomicrobiales</taxon>
        <taxon>Endomicrobiaceae</taxon>
        <taxon>Endomicrobium</taxon>
    </lineage>
</organism>
<dbReference type="PANTHER" id="PTHR36566:SF1">
    <property type="entry name" value="PYRIDINIUM-3,5-BISTHIOCARBOXYLIC ACID MONONUCLEOTIDE NICKEL INSERTION PROTEIN"/>
    <property type="match status" value="1"/>
</dbReference>
<name>A0A0G3WJT9_9BACT</name>
<dbReference type="Pfam" id="PF01969">
    <property type="entry name" value="Ni_insertion"/>
    <property type="match status" value="1"/>
</dbReference>
<evidence type="ECO:0000256" key="2">
    <source>
        <dbReference type="HAMAP-Rule" id="MF_01074"/>
    </source>
</evidence>
<sequence>MKTLYLECLNGAAGDMIAAALYELISDKKSFIKKMNSLGLSGVKVNVQNVKKSGIKGYKFNVAVGGHCESNFSVKKNHKSKNLQDINKIVAKLPVSEFVKKNTLAIYNILARAEAKVHGVKVSQIHFHEIGNLDAIADIAAACILIETIAPDNIVASPVNAGGGFVKCSHGTLPVPAPATAELLKDIPVFSGKIKSELCTPTGAAIIKHFAKNFRSMPEIKIKKTGYGFGSKEFKTLNCVRAFLGESLNLKDVVVQLECNLDDATGEEVGYACELLLRKGALDAFVLPVFMKKNRPGFWLFCLCKRQDADKFAQLMLKHTSSLGVRETVYDRYILERKLTAAKTPYGKINIKTGVGYGVKKSKCEYEDVAKAAKKSGVSLNELKQKIRKP</sequence>
<accession>A0A0G3WJT9</accession>